<sequence>MGSALRGIVAAAMLAAPALAEGQTGARSAHVNYVLRCAGCHGMTGEGTEMGGVPTFLDSISALAADDRGRSYIAHVPGINSADLSPAEIAAVLNYVVAEWGDPATDVPAFTEEEIARRHAEPMRDIVGARREVVDRLAAEGKATAPYPWP</sequence>
<dbReference type="EMBL" id="NIPV01000122">
    <property type="protein sequence ID" value="OWJ70633.1"/>
    <property type="molecule type" value="Genomic_DNA"/>
</dbReference>
<dbReference type="AlphaFoldDB" id="A0A212AQ27"/>
<feature type="domain" description="Cytochrome c" evidence="6">
    <location>
        <begin position="17"/>
        <end position="100"/>
    </location>
</feature>
<dbReference type="InterPro" id="IPR036909">
    <property type="entry name" value="Cyt_c-like_dom_sf"/>
</dbReference>
<dbReference type="PROSITE" id="PS51007">
    <property type="entry name" value="CYTC"/>
    <property type="match status" value="1"/>
</dbReference>
<keyword evidence="10" id="KW-1185">Reference proteome</keyword>
<accession>A0A212AQ27</accession>
<evidence type="ECO:0000313" key="9">
    <source>
        <dbReference type="Proteomes" id="UP000196640"/>
    </source>
</evidence>
<organism evidence="8 9">
    <name type="scientific">Haematobacter missouriensis</name>
    <dbReference type="NCBI Taxonomy" id="366616"/>
    <lineage>
        <taxon>Bacteria</taxon>
        <taxon>Pseudomonadati</taxon>
        <taxon>Pseudomonadota</taxon>
        <taxon>Alphaproteobacteria</taxon>
        <taxon>Rhodobacterales</taxon>
        <taxon>Paracoccaceae</taxon>
        <taxon>Haematobacter</taxon>
    </lineage>
</organism>
<evidence type="ECO:0000313" key="8">
    <source>
        <dbReference type="EMBL" id="OWJ83601.1"/>
    </source>
</evidence>
<keyword evidence="2 4" id="KW-0479">Metal-binding</keyword>
<dbReference type="GO" id="GO:0046872">
    <property type="term" value="F:metal ion binding"/>
    <property type="evidence" value="ECO:0007669"/>
    <property type="project" value="UniProtKB-KW"/>
</dbReference>
<dbReference type="EMBL" id="NIPX01000017">
    <property type="protein sequence ID" value="OWJ83601.1"/>
    <property type="molecule type" value="Genomic_DNA"/>
</dbReference>
<gene>
    <name evidence="8" type="ORF">CDV52_10295</name>
    <name evidence="7" type="ORF">CDV53_20450</name>
</gene>
<dbReference type="Proteomes" id="UP000196640">
    <property type="component" value="Unassembled WGS sequence"/>
</dbReference>
<dbReference type="InterPro" id="IPR009056">
    <property type="entry name" value="Cyt_c-like_dom"/>
</dbReference>
<reference evidence="9 10" key="1">
    <citation type="submission" date="2016-11" db="EMBL/GenBank/DDBJ databases">
        <title>Comparison of Traditional DNA-DNA Hybridization with In Silico Genomic Analysis.</title>
        <authorList>
            <person name="Nicholson A.C."/>
            <person name="Sammons S."/>
            <person name="Humrighouse B.W."/>
            <person name="Graziano J."/>
            <person name="Lasker B."/>
            <person name="Whitney A.M."/>
            <person name="Mcquiston J.R."/>
        </authorList>
    </citation>
    <scope>NUCLEOTIDE SEQUENCE [LARGE SCALE GENOMIC DNA]</scope>
    <source>
        <strain evidence="7 10">H1892</strain>
        <strain evidence="8 9">H2381</strain>
    </source>
</reference>
<dbReference type="GO" id="GO:0020037">
    <property type="term" value="F:heme binding"/>
    <property type="evidence" value="ECO:0007669"/>
    <property type="project" value="InterPro"/>
</dbReference>
<dbReference type="GO" id="GO:0009055">
    <property type="term" value="F:electron transfer activity"/>
    <property type="evidence" value="ECO:0007669"/>
    <property type="project" value="InterPro"/>
</dbReference>
<evidence type="ECO:0000313" key="10">
    <source>
        <dbReference type="Proteomes" id="UP000214673"/>
    </source>
</evidence>
<evidence type="ECO:0000256" key="5">
    <source>
        <dbReference type="SAM" id="SignalP"/>
    </source>
</evidence>
<keyword evidence="5" id="KW-0732">Signal</keyword>
<name>A0A212AQ27_9RHOB</name>
<dbReference type="Proteomes" id="UP000214673">
    <property type="component" value="Unassembled WGS sequence"/>
</dbReference>
<keyword evidence="3 4" id="KW-0408">Iron</keyword>
<evidence type="ECO:0000313" key="7">
    <source>
        <dbReference type="EMBL" id="OWJ70633.1"/>
    </source>
</evidence>
<evidence type="ECO:0000256" key="2">
    <source>
        <dbReference type="ARBA" id="ARBA00022723"/>
    </source>
</evidence>
<dbReference type="Gene3D" id="1.10.760.10">
    <property type="entry name" value="Cytochrome c-like domain"/>
    <property type="match status" value="1"/>
</dbReference>
<evidence type="ECO:0000256" key="1">
    <source>
        <dbReference type="ARBA" id="ARBA00022617"/>
    </source>
</evidence>
<comment type="caution">
    <text evidence="8">The sequence shown here is derived from an EMBL/GenBank/DDBJ whole genome shotgun (WGS) entry which is preliminary data.</text>
</comment>
<feature type="chain" id="PRO_5011252631" description="Cytochrome c domain-containing protein" evidence="5">
    <location>
        <begin position="21"/>
        <end position="150"/>
    </location>
</feature>
<evidence type="ECO:0000256" key="4">
    <source>
        <dbReference type="PROSITE-ProRule" id="PRU00433"/>
    </source>
</evidence>
<proteinExistence type="predicted"/>
<dbReference type="SUPFAM" id="SSF46626">
    <property type="entry name" value="Cytochrome c"/>
    <property type="match status" value="1"/>
</dbReference>
<protein>
    <recommendedName>
        <fullName evidence="6">Cytochrome c domain-containing protein</fullName>
    </recommendedName>
</protein>
<feature type="signal peptide" evidence="5">
    <location>
        <begin position="1"/>
        <end position="20"/>
    </location>
</feature>
<keyword evidence="1 4" id="KW-0349">Heme</keyword>
<evidence type="ECO:0000256" key="3">
    <source>
        <dbReference type="ARBA" id="ARBA00023004"/>
    </source>
</evidence>
<evidence type="ECO:0000259" key="6">
    <source>
        <dbReference type="PROSITE" id="PS51007"/>
    </source>
</evidence>
<dbReference type="STRING" id="366616.CG51_06705"/>